<dbReference type="GO" id="GO:0015074">
    <property type="term" value="P:DNA integration"/>
    <property type="evidence" value="ECO:0007669"/>
    <property type="project" value="InterPro"/>
</dbReference>
<dbReference type="GO" id="GO:0003676">
    <property type="term" value="F:nucleic acid binding"/>
    <property type="evidence" value="ECO:0007669"/>
    <property type="project" value="InterPro"/>
</dbReference>
<dbReference type="PROSITE" id="PS50994">
    <property type="entry name" value="INTEGRASE"/>
    <property type="match status" value="1"/>
</dbReference>
<dbReference type="InterPro" id="IPR039537">
    <property type="entry name" value="Retrotran_Ty1/copia-like"/>
</dbReference>
<dbReference type="Proteomes" id="UP000436088">
    <property type="component" value="Unassembled WGS sequence"/>
</dbReference>
<dbReference type="Pfam" id="PF07727">
    <property type="entry name" value="RVT_2"/>
    <property type="match status" value="1"/>
</dbReference>
<evidence type="ECO:0000313" key="5">
    <source>
        <dbReference type="Proteomes" id="UP000436088"/>
    </source>
</evidence>
<dbReference type="Gene3D" id="3.30.420.10">
    <property type="entry name" value="Ribonuclease H-like superfamily/Ribonuclease H"/>
    <property type="match status" value="1"/>
</dbReference>
<dbReference type="InterPro" id="IPR036397">
    <property type="entry name" value="RNaseH_sf"/>
</dbReference>
<dbReference type="PANTHER" id="PTHR42648:SF28">
    <property type="entry name" value="TRANSPOSON-ENCODED PROTEIN WITH RIBONUCLEASE H-LIKE AND RETROVIRUS ZINC FINGER-LIKE DOMAINS"/>
    <property type="match status" value="1"/>
</dbReference>
<dbReference type="InterPro" id="IPR013103">
    <property type="entry name" value="RVT_2"/>
</dbReference>
<dbReference type="AlphaFoldDB" id="A0A6A3AYF0"/>
<dbReference type="Pfam" id="PF00665">
    <property type="entry name" value="rve"/>
    <property type="match status" value="1"/>
</dbReference>
<feature type="domain" description="Integrase catalytic" evidence="3">
    <location>
        <begin position="228"/>
        <end position="407"/>
    </location>
</feature>
<dbReference type="GO" id="GO:0046872">
    <property type="term" value="F:metal ion binding"/>
    <property type="evidence" value="ECO:0007669"/>
    <property type="project" value="UniProtKB-KW"/>
</dbReference>
<accession>A0A6A3AYF0</accession>
<gene>
    <name evidence="4" type="ORF">F3Y22_tig00110365pilonHSYRG00123</name>
</gene>
<dbReference type="EMBL" id="VEPZ02000952">
    <property type="protein sequence ID" value="KAE8707982.1"/>
    <property type="molecule type" value="Genomic_DNA"/>
</dbReference>
<evidence type="ECO:0000256" key="2">
    <source>
        <dbReference type="ARBA" id="ARBA00022801"/>
    </source>
</evidence>
<keyword evidence="2" id="KW-0378">Hydrolase</keyword>
<evidence type="ECO:0000313" key="4">
    <source>
        <dbReference type="EMBL" id="KAE8707982.1"/>
    </source>
</evidence>
<dbReference type="SUPFAM" id="SSF53098">
    <property type="entry name" value="Ribonuclease H-like"/>
    <property type="match status" value="1"/>
</dbReference>
<dbReference type="PANTHER" id="PTHR42648">
    <property type="entry name" value="TRANSPOSASE, PUTATIVE-RELATED"/>
    <property type="match status" value="1"/>
</dbReference>
<dbReference type="InterPro" id="IPR012337">
    <property type="entry name" value="RNaseH-like_sf"/>
</dbReference>
<comment type="caution">
    <text evidence="4">The sequence shown here is derived from an EMBL/GenBank/DDBJ whole genome shotgun (WGS) entry which is preliminary data.</text>
</comment>
<dbReference type="InterPro" id="IPR001584">
    <property type="entry name" value="Integrase_cat-core"/>
</dbReference>
<reference evidence="4" key="1">
    <citation type="submission" date="2019-09" db="EMBL/GenBank/DDBJ databases">
        <title>Draft genome information of white flower Hibiscus syriacus.</title>
        <authorList>
            <person name="Kim Y.-M."/>
        </authorList>
    </citation>
    <scope>NUCLEOTIDE SEQUENCE [LARGE SCALE GENOMIC DNA]</scope>
    <source>
        <strain evidence="4">YM2019G1</strain>
    </source>
</reference>
<sequence>MAVDEENVKIEKFDGANFGFWKMQIKDFIQALGVIRLTLSRNVAFNIAKENITTGFMMALSSMYEKPSASNKSSLDKAIIQFADGGIGINSWNATVTTFSSSSGNIKLKFKDVRDLGHLSTPPHAKKSWRTMSVTTWKLKGVRHIPGLKRNLIYVGQLDGEGYSTKFSSCEWNITKGILVIARGKKTGTLYVTSNLENIIAVADANGKSNLWHQRLGHMSEKGMNTLLSKGKLLDLKNIDVGLCKDYIFGKQKKGPSPVPYLAGSLYYVTFIDDSTRKVWVYFLKKKSEVFDNFRKYKVMVENETSLKVKRLRYDNREEYRNSRFKEFCSNNGIKMETTVSMTPQQNGVVEVMNMTLNERARSMRIHVGLPKFLWPEAINTAAYLINRGPSIPLDGGIPEEISPEAVQEELGTPELRRSSRIPKPTHHYSPSLHYLLLTDNGELECYDEAIKLSITSRFTGSKKITMGANATKQDWLSKRIYILSNLDVKTVFLHGDLEEEIYMRQPEGLIEVDKKNLVCRLNKSLYSLKQAPRQWYKKFDSFMSISGFTKYQADHYCYIKKFDNNFIILLLYVDDMLVAGSYMQEIINLKKKLSKQFAMKDLGAAKQIIGMRIKRDTKSGTLMLSQAEYINKVFSRFNMQDVKSWELLAGGDTILTGYIDVDLAGNVEITRSNTRYVYTLGGTAVSWVSQLQKIVTLSTTEAEYVAVTEANKEMVWLQSFLEDDFNTTNPFLGHSDRFRRHTIILQLNFGSIYRRILLVFDRPFVSNSLCCLDEPDLIKVLKPRVDELWLFGEASCTSLSSFPIFGKMKLRRSNSSCLLNERDWFTFTSFDSAWFERMFPNCILFTTWLTGSNESTQMYPMFLSNAICPISIDSIDQTASAISFLVSIRDARATGLLIAATSRAFAASSVSAIKSLHCSLCSYVLQHLELGTGHRILVKWFISSSYPYPLDWANSLTSRKIDYIASVPFQRALFGLCTSCWLPLLFSFSPRWNAMKFSQPGENSRGIPIQKITRNETPAFRCKAIKSMKRHRNNTIRICL</sequence>
<protein>
    <recommendedName>
        <fullName evidence="3">Integrase catalytic domain-containing protein</fullName>
    </recommendedName>
</protein>
<dbReference type="GO" id="GO:0016787">
    <property type="term" value="F:hydrolase activity"/>
    <property type="evidence" value="ECO:0007669"/>
    <property type="project" value="UniProtKB-KW"/>
</dbReference>
<keyword evidence="5" id="KW-1185">Reference proteome</keyword>
<evidence type="ECO:0000256" key="1">
    <source>
        <dbReference type="ARBA" id="ARBA00022723"/>
    </source>
</evidence>
<proteinExistence type="predicted"/>
<dbReference type="Pfam" id="PF13976">
    <property type="entry name" value="gag_pre-integrs"/>
    <property type="match status" value="1"/>
</dbReference>
<evidence type="ECO:0000259" key="3">
    <source>
        <dbReference type="PROSITE" id="PS50994"/>
    </source>
</evidence>
<name>A0A6A3AYF0_HIBSY</name>
<dbReference type="InterPro" id="IPR025724">
    <property type="entry name" value="GAG-pre-integrase_dom"/>
</dbReference>
<keyword evidence="1" id="KW-0479">Metal-binding</keyword>
<dbReference type="CDD" id="cd09272">
    <property type="entry name" value="RNase_HI_RT_Ty1"/>
    <property type="match status" value="1"/>
</dbReference>
<organism evidence="4 5">
    <name type="scientific">Hibiscus syriacus</name>
    <name type="common">Rose of Sharon</name>
    <dbReference type="NCBI Taxonomy" id="106335"/>
    <lineage>
        <taxon>Eukaryota</taxon>
        <taxon>Viridiplantae</taxon>
        <taxon>Streptophyta</taxon>
        <taxon>Embryophyta</taxon>
        <taxon>Tracheophyta</taxon>
        <taxon>Spermatophyta</taxon>
        <taxon>Magnoliopsida</taxon>
        <taxon>eudicotyledons</taxon>
        <taxon>Gunneridae</taxon>
        <taxon>Pentapetalae</taxon>
        <taxon>rosids</taxon>
        <taxon>malvids</taxon>
        <taxon>Malvales</taxon>
        <taxon>Malvaceae</taxon>
        <taxon>Malvoideae</taxon>
        <taxon>Hibiscus</taxon>
    </lineage>
</organism>